<reference evidence="3 4" key="1">
    <citation type="submission" date="2023-11" db="EMBL/GenBank/DDBJ databases">
        <title>Halocaridina rubra genome assembly.</title>
        <authorList>
            <person name="Smith C."/>
        </authorList>
    </citation>
    <scope>NUCLEOTIDE SEQUENCE [LARGE SCALE GENOMIC DNA]</scope>
    <source>
        <strain evidence="3">EP-1</strain>
        <tissue evidence="3">Whole</tissue>
    </source>
</reference>
<dbReference type="InterPro" id="IPR001757">
    <property type="entry name" value="P_typ_ATPase"/>
</dbReference>
<dbReference type="GO" id="GO:0016887">
    <property type="term" value="F:ATP hydrolysis activity"/>
    <property type="evidence" value="ECO:0007669"/>
    <property type="project" value="InterPro"/>
</dbReference>
<dbReference type="PANTHER" id="PTHR24092">
    <property type="entry name" value="PROBABLE PHOSPHOLIPID-TRANSPORTING ATPASE"/>
    <property type="match status" value="1"/>
</dbReference>
<proteinExistence type="predicted"/>
<dbReference type="PANTHER" id="PTHR24092:SF175">
    <property type="entry name" value="PHOSPHOLIPID-TRANSPORTING ATPASE"/>
    <property type="match status" value="1"/>
</dbReference>
<keyword evidence="4" id="KW-1185">Reference proteome</keyword>
<feature type="domain" description="P-type ATPase A" evidence="1">
    <location>
        <begin position="82"/>
        <end position="230"/>
    </location>
</feature>
<protein>
    <submittedName>
        <fullName evidence="3">Phospholipid-transporting ATPase IF</fullName>
    </submittedName>
</protein>
<accession>A0AAN8X7I8</accession>
<evidence type="ECO:0000259" key="1">
    <source>
        <dbReference type="Pfam" id="PF00122"/>
    </source>
</evidence>
<dbReference type="NCBIfam" id="TIGR01494">
    <property type="entry name" value="ATPase_P-type"/>
    <property type="match status" value="1"/>
</dbReference>
<evidence type="ECO:0000313" key="4">
    <source>
        <dbReference type="Proteomes" id="UP001381693"/>
    </source>
</evidence>
<dbReference type="GO" id="GO:0045332">
    <property type="term" value="P:phospholipid translocation"/>
    <property type="evidence" value="ECO:0007669"/>
    <property type="project" value="TreeGrafter"/>
</dbReference>
<evidence type="ECO:0000259" key="2">
    <source>
        <dbReference type="Pfam" id="PF16209"/>
    </source>
</evidence>
<dbReference type="SUPFAM" id="SSF81653">
    <property type="entry name" value="Calcium ATPase, transduction domain A"/>
    <property type="match status" value="1"/>
</dbReference>
<dbReference type="Proteomes" id="UP001381693">
    <property type="component" value="Unassembled WGS sequence"/>
</dbReference>
<dbReference type="Pfam" id="PF16209">
    <property type="entry name" value="PhoLip_ATPase_N"/>
    <property type="match status" value="1"/>
</dbReference>
<dbReference type="InterPro" id="IPR023298">
    <property type="entry name" value="ATPase_P-typ_TM_dom_sf"/>
</dbReference>
<gene>
    <name evidence="3" type="primary">ATP11B_1</name>
    <name evidence="3" type="ORF">SK128_006466</name>
</gene>
<dbReference type="InterPro" id="IPR008250">
    <property type="entry name" value="ATPase_P-typ_transduc_dom_A_sf"/>
</dbReference>
<dbReference type="InterPro" id="IPR032631">
    <property type="entry name" value="P-type_ATPase_N"/>
</dbReference>
<feature type="domain" description="P-type ATPase N-terminal" evidence="2">
    <location>
        <begin position="9"/>
        <end position="51"/>
    </location>
</feature>
<dbReference type="EMBL" id="JAXCGZ010007550">
    <property type="protein sequence ID" value="KAK7079305.1"/>
    <property type="molecule type" value="Genomic_DNA"/>
</dbReference>
<dbReference type="SUPFAM" id="SSF81665">
    <property type="entry name" value="Calcium ATPase, transmembrane domain M"/>
    <property type="match status" value="1"/>
</dbReference>
<organism evidence="3 4">
    <name type="scientific">Halocaridina rubra</name>
    <name type="common">Hawaiian red shrimp</name>
    <dbReference type="NCBI Taxonomy" id="373956"/>
    <lineage>
        <taxon>Eukaryota</taxon>
        <taxon>Metazoa</taxon>
        <taxon>Ecdysozoa</taxon>
        <taxon>Arthropoda</taxon>
        <taxon>Crustacea</taxon>
        <taxon>Multicrustacea</taxon>
        <taxon>Malacostraca</taxon>
        <taxon>Eumalacostraca</taxon>
        <taxon>Eucarida</taxon>
        <taxon>Decapoda</taxon>
        <taxon>Pleocyemata</taxon>
        <taxon>Caridea</taxon>
        <taxon>Atyoidea</taxon>
        <taxon>Atyidae</taxon>
        <taxon>Halocaridina</taxon>
    </lineage>
</organism>
<dbReference type="GO" id="GO:0005783">
    <property type="term" value="C:endoplasmic reticulum"/>
    <property type="evidence" value="ECO:0007669"/>
    <property type="project" value="TreeGrafter"/>
</dbReference>
<comment type="caution">
    <text evidence="3">The sequence shown here is derived from an EMBL/GenBank/DDBJ whole genome shotgun (WGS) entry which is preliminary data.</text>
</comment>
<dbReference type="InterPro" id="IPR059000">
    <property type="entry name" value="ATPase_P-type_domA"/>
</dbReference>
<dbReference type="AlphaFoldDB" id="A0AAN8X7I8"/>
<dbReference type="Pfam" id="PF00122">
    <property type="entry name" value="E1-E2_ATPase"/>
    <property type="match status" value="1"/>
</dbReference>
<dbReference type="GO" id="GO:0005886">
    <property type="term" value="C:plasma membrane"/>
    <property type="evidence" value="ECO:0007669"/>
    <property type="project" value="TreeGrafter"/>
</dbReference>
<name>A0AAN8X7I8_HALRR</name>
<sequence>MTEYFLFFQYTIYNYFFKNLFEQFRRIANFYFLIIAIIQLSIDSPISPWTSVLPLIFVIGVTAIKQGYEDWKRHREDNKVNNAPAKILRDGEFKDVRTQDIMVGDIVEVSVEESFPCDLLLILSTDCERKCDVTTANLDGETNLKTFLCPDQTQHLESVDDLWSFRALVECELPHAKLYDFKGRLDVYRGNSEPSKASLSTENLLLRGARLKNTSKIHGVAIYTGEETKMALNTKMTSNKFSVVEK</sequence>
<dbReference type="GO" id="GO:0005524">
    <property type="term" value="F:ATP binding"/>
    <property type="evidence" value="ECO:0007669"/>
    <property type="project" value="InterPro"/>
</dbReference>
<dbReference type="GO" id="GO:0140326">
    <property type="term" value="F:ATPase-coupled intramembrane lipid transporter activity"/>
    <property type="evidence" value="ECO:0007669"/>
    <property type="project" value="TreeGrafter"/>
</dbReference>
<dbReference type="Gene3D" id="2.70.150.10">
    <property type="entry name" value="Calcium-transporting ATPase, cytoplasmic transduction domain A"/>
    <property type="match status" value="1"/>
</dbReference>
<evidence type="ECO:0000313" key="3">
    <source>
        <dbReference type="EMBL" id="KAK7079305.1"/>
    </source>
</evidence>